<proteinExistence type="inferred from homology"/>
<dbReference type="InterPro" id="IPR050343">
    <property type="entry name" value="RsuA_PseudoU_synthase"/>
</dbReference>
<dbReference type="NCBIfam" id="TIGR00093">
    <property type="entry name" value="pseudouridine synthase"/>
    <property type="match status" value="1"/>
</dbReference>
<evidence type="ECO:0000256" key="4">
    <source>
        <dbReference type="ARBA" id="ARBA00036749"/>
    </source>
</evidence>
<sequence>MGQKTQRLDKFISHTTGLTRGQVKQQLAQGEVTVNGEPAKQASMAVSAEDRVCWQGELLEEVGLRYLLLNKPLGYECSRKSSHHPLVFDLLDVPQLDRIQPVGRLDVETSGLLLLTDDGQWAHRLTSPRHKKKKVYLAELAEPLCAEAEIKLAEGLLLEGEEKPTLPAELERLSPTRVKLGLTEGRYHQVRRMFAALGNHVVSLHRESIGELLLDPVTCPEGQWRHLTAQEIQILT</sequence>
<accession>A0ABW8PYY8</accession>
<dbReference type="InterPro" id="IPR002942">
    <property type="entry name" value="S4_RNA-bd"/>
</dbReference>
<dbReference type="SMART" id="SM00363">
    <property type="entry name" value="S4"/>
    <property type="match status" value="1"/>
</dbReference>
<keyword evidence="10" id="KW-1185">Reference proteome</keyword>
<dbReference type="InterPro" id="IPR042092">
    <property type="entry name" value="PsdUridine_s_RsuA/RluB/E/F_cat"/>
</dbReference>
<dbReference type="Pfam" id="PF00849">
    <property type="entry name" value="PseudoU_synth_2"/>
    <property type="match status" value="1"/>
</dbReference>
<dbReference type="SUPFAM" id="SSF55120">
    <property type="entry name" value="Pseudouridine synthase"/>
    <property type="match status" value="1"/>
</dbReference>
<evidence type="ECO:0000256" key="7">
    <source>
        <dbReference type="RuleBase" id="RU003887"/>
    </source>
</evidence>
<dbReference type="Pfam" id="PF01479">
    <property type="entry name" value="S4"/>
    <property type="match status" value="1"/>
</dbReference>
<reference evidence="9 10" key="1">
    <citation type="submission" date="2024-02" db="EMBL/GenBank/DDBJ databases">
        <title>Marinospirillum sp. MEB 164 isolated from Lonar lake sediment.</title>
        <authorList>
            <person name="Joshi A."/>
            <person name="Thite S."/>
        </authorList>
    </citation>
    <scope>NUCLEOTIDE SEQUENCE [LARGE SCALE GENOMIC DNA]</scope>
    <source>
        <strain evidence="9 10">MEB164</strain>
    </source>
</reference>
<comment type="function">
    <text evidence="5">Responsible for synthesis of pseudouridine from uracil-516 in 16S ribosomal RNA.</text>
</comment>
<dbReference type="SUPFAM" id="SSF55174">
    <property type="entry name" value="Alpha-L RNA-binding motif"/>
    <property type="match status" value="1"/>
</dbReference>
<dbReference type="CDD" id="cd00165">
    <property type="entry name" value="S4"/>
    <property type="match status" value="1"/>
</dbReference>
<feature type="domain" description="RNA-binding S4" evidence="8">
    <location>
        <begin position="6"/>
        <end position="68"/>
    </location>
</feature>
<dbReference type="Gene3D" id="3.30.70.1560">
    <property type="entry name" value="Alpha-L RNA-binding motif"/>
    <property type="match status" value="1"/>
</dbReference>
<evidence type="ECO:0000313" key="9">
    <source>
        <dbReference type="EMBL" id="MFK7161498.1"/>
    </source>
</evidence>
<organism evidence="9 10">
    <name type="scientific">Marinospirillum alkalitolerans</name>
    <dbReference type="NCBI Taxonomy" id="3123374"/>
    <lineage>
        <taxon>Bacteria</taxon>
        <taxon>Pseudomonadati</taxon>
        <taxon>Pseudomonadota</taxon>
        <taxon>Gammaproteobacteria</taxon>
        <taxon>Oceanospirillales</taxon>
        <taxon>Oceanospirillaceae</taxon>
        <taxon>Marinospirillum</taxon>
    </lineage>
</organism>
<dbReference type="InterPro" id="IPR036986">
    <property type="entry name" value="S4_RNA-bd_sf"/>
</dbReference>
<evidence type="ECO:0000256" key="2">
    <source>
        <dbReference type="ARBA" id="ARBA00022884"/>
    </source>
</evidence>
<evidence type="ECO:0000256" key="3">
    <source>
        <dbReference type="ARBA" id="ARBA00023235"/>
    </source>
</evidence>
<evidence type="ECO:0000259" key="8">
    <source>
        <dbReference type="SMART" id="SM00363"/>
    </source>
</evidence>
<dbReference type="PROSITE" id="PS50889">
    <property type="entry name" value="S4"/>
    <property type="match status" value="1"/>
</dbReference>
<comment type="similarity">
    <text evidence="1 7">Belongs to the pseudouridine synthase RsuA family.</text>
</comment>
<evidence type="ECO:0000256" key="6">
    <source>
        <dbReference type="PROSITE-ProRule" id="PRU00182"/>
    </source>
</evidence>
<dbReference type="InterPro" id="IPR020094">
    <property type="entry name" value="TruA/RsuA/RluB/E/F_N"/>
</dbReference>
<comment type="catalytic activity">
    <reaction evidence="4">
        <text>uridine(516) in 16S rRNA = pseudouridine(516) in 16S rRNA</text>
        <dbReference type="Rhea" id="RHEA:38867"/>
        <dbReference type="Rhea" id="RHEA-COMP:10089"/>
        <dbReference type="Rhea" id="RHEA-COMP:10090"/>
        <dbReference type="ChEBI" id="CHEBI:65314"/>
        <dbReference type="ChEBI" id="CHEBI:65315"/>
        <dbReference type="EC" id="5.4.99.19"/>
    </reaction>
</comment>
<dbReference type="Gene3D" id="3.30.70.580">
    <property type="entry name" value="Pseudouridine synthase I, catalytic domain, N-terminal subdomain"/>
    <property type="match status" value="1"/>
</dbReference>
<keyword evidence="2 6" id="KW-0694">RNA-binding</keyword>
<dbReference type="InterPro" id="IPR018496">
    <property type="entry name" value="PsdUridine_synth_RsuA/RluB_CS"/>
</dbReference>
<dbReference type="Gene3D" id="3.10.290.10">
    <property type="entry name" value="RNA-binding S4 domain"/>
    <property type="match status" value="1"/>
</dbReference>
<dbReference type="Proteomes" id="UP001621714">
    <property type="component" value="Unassembled WGS sequence"/>
</dbReference>
<dbReference type="PANTHER" id="PTHR47683:SF4">
    <property type="entry name" value="PSEUDOURIDINE SYNTHASE"/>
    <property type="match status" value="1"/>
</dbReference>
<gene>
    <name evidence="9" type="ORF">V6U78_10660</name>
</gene>
<comment type="caution">
    <text evidence="9">The sequence shown here is derived from an EMBL/GenBank/DDBJ whole genome shotgun (WGS) entry which is preliminary data.</text>
</comment>
<evidence type="ECO:0000256" key="5">
    <source>
        <dbReference type="ARBA" id="ARBA00037590"/>
    </source>
</evidence>
<protein>
    <recommendedName>
        <fullName evidence="7">Pseudouridine synthase</fullName>
        <ecNumber evidence="7">5.4.99.-</ecNumber>
    </recommendedName>
</protein>
<name>A0ABW8PYY8_9GAMM</name>
<dbReference type="RefSeq" id="WP_405340433.1">
    <property type="nucleotide sequence ID" value="NZ_JBANFI010000006.1"/>
</dbReference>
<dbReference type="EMBL" id="JBANFI010000006">
    <property type="protein sequence ID" value="MFK7161498.1"/>
    <property type="molecule type" value="Genomic_DNA"/>
</dbReference>
<dbReference type="PROSITE" id="PS01149">
    <property type="entry name" value="PSI_RSU"/>
    <property type="match status" value="1"/>
</dbReference>
<dbReference type="CDD" id="cd02553">
    <property type="entry name" value="PseudoU_synth_RsuA"/>
    <property type="match status" value="1"/>
</dbReference>
<dbReference type="InterPro" id="IPR000748">
    <property type="entry name" value="PsdUridine_synth_RsuA/RluB/E/F"/>
</dbReference>
<evidence type="ECO:0000313" key="10">
    <source>
        <dbReference type="Proteomes" id="UP001621714"/>
    </source>
</evidence>
<dbReference type="PANTHER" id="PTHR47683">
    <property type="entry name" value="PSEUDOURIDINE SYNTHASE FAMILY PROTEIN-RELATED"/>
    <property type="match status" value="1"/>
</dbReference>
<dbReference type="EC" id="5.4.99.-" evidence="7"/>
<evidence type="ECO:0000256" key="1">
    <source>
        <dbReference type="ARBA" id="ARBA00008348"/>
    </source>
</evidence>
<keyword evidence="3 7" id="KW-0413">Isomerase</keyword>
<dbReference type="InterPro" id="IPR006145">
    <property type="entry name" value="PsdUridine_synth_RsuA/RluA"/>
</dbReference>
<dbReference type="InterPro" id="IPR020103">
    <property type="entry name" value="PsdUridine_synth_cat_dom_sf"/>
</dbReference>